<feature type="transmembrane region" description="Helical" evidence="1">
    <location>
        <begin position="63"/>
        <end position="86"/>
    </location>
</feature>
<dbReference type="EMBL" id="CACVBM020001085">
    <property type="protein sequence ID" value="CAA7029678.1"/>
    <property type="molecule type" value="Genomic_DNA"/>
</dbReference>
<gene>
    <name evidence="2" type="ORF">MERR_LOCUS16913</name>
</gene>
<name>A0A6D2IKY2_9BRAS</name>
<feature type="transmembrane region" description="Helical" evidence="1">
    <location>
        <begin position="25"/>
        <end position="51"/>
    </location>
</feature>
<comment type="caution">
    <text evidence="2">The sequence shown here is derived from an EMBL/GenBank/DDBJ whole genome shotgun (WGS) entry which is preliminary data.</text>
</comment>
<proteinExistence type="predicted"/>
<reference evidence="2" key="1">
    <citation type="submission" date="2020-01" db="EMBL/GenBank/DDBJ databases">
        <authorList>
            <person name="Mishra B."/>
        </authorList>
    </citation>
    <scope>NUCLEOTIDE SEQUENCE [LARGE SCALE GENOMIC DNA]</scope>
</reference>
<evidence type="ECO:0000313" key="2">
    <source>
        <dbReference type="EMBL" id="CAA7029678.1"/>
    </source>
</evidence>
<protein>
    <submittedName>
        <fullName evidence="2">Uncharacterized protein</fullName>
    </submittedName>
</protein>
<keyword evidence="1" id="KW-0472">Membrane</keyword>
<organism evidence="2 3">
    <name type="scientific">Microthlaspi erraticum</name>
    <dbReference type="NCBI Taxonomy" id="1685480"/>
    <lineage>
        <taxon>Eukaryota</taxon>
        <taxon>Viridiplantae</taxon>
        <taxon>Streptophyta</taxon>
        <taxon>Embryophyta</taxon>
        <taxon>Tracheophyta</taxon>
        <taxon>Spermatophyta</taxon>
        <taxon>Magnoliopsida</taxon>
        <taxon>eudicotyledons</taxon>
        <taxon>Gunneridae</taxon>
        <taxon>Pentapetalae</taxon>
        <taxon>rosids</taxon>
        <taxon>malvids</taxon>
        <taxon>Brassicales</taxon>
        <taxon>Brassicaceae</taxon>
        <taxon>Coluteocarpeae</taxon>
        <taxon>Microthlaspi</taxon>
    </lineage>
</organism>
<evidence type="ECO:0000313" key="3">
    <source>
        <dbReference type="Proteomes" id="UP000467841"/>
    </source>
</evidence>
<accession>A0A6D2IKY2</accession>
<keyword evidence="1" id="KW-1133">Transmembrane helix</keyword>
<keyword evidence="1" id="KW-0812">Transmembrane</keyword>
<evidence type="ECO:0000256" key="1">
    <source>
        <dbReference type="SAM" id="Phobius"/>
    </source>
</evidence>
<dbReference type="Proteomes" id="UP000467841">
    <property type="component" value="Unassembled WGS sequence"/>
</dbReference>
<keyword evidence="3" id="KW-1185">Reference proteome</keyword>
<dbReference type="AlphaFoldDB" id="A0A6D2IKY2"/>
<sequence>MGSILLRRGLVSLTISEWLNPSNLLLVPAIASLAYIPVTATTVTVTWWHVVSRMRASPLRSDWFLCSSQFVFRSDGVVLLSVWFWLYHQ</sequence>